<dbReference type="OrthoDB" id="10251855at2759"/>
<evidence type="ECO:0000313" key="1">
    <source>
        <dbReference type="EMBL" id="TPX10852.1"/>
    </source>
</evidence>
<organism evidence="1 2">
    <name type="scientific">Thyridium curvatum</name>
    <dbReference type="NCBI Taxonomy" id="1093900"/>
    <lineage>
        <taxon>Eukaryota</taxon>
        <taxon>Fungi</taxon>
        <taxon>Dikarya</taxon>
        <taxon>Ascomycota</taxon>
        <taxon>Pezizomycotina</taxon>
        <taxon>Sordariomycetes</taxon>
        <taxon>Sordariomycetidae</taxon>
        <taxon>Thyridiales</taxon>
        <taxon>Thyridiaceae</taxon>
        <taxon>Thyridium</taxon>
    </lineage>
</organism>
<sequence>MSALFEVTLAWLFKSAKGRDGKAFCTRPAFTDQVKEPTIRIASPDCGETGATFSKEYMAEGGGRFPTLEWEAPADIAPKVKEWLLVVEDPDAPVPTPFAHGSRDGNAEDVCVYRIYPGIPASQTRIEPKDLEVQDKGQSLLKSGIYYGANSYMVYIPPKPLMNHGVHRYFFQVVALSEPLDRVLLQAKATREQVADAIQGKVLGWGLWTASCERRW</sequence>
<accession>A0A507AM43</accession>
<dbReference type="PANTHER" id="PTHR30289">
    <property type="entry name" value="UNCHARACTERIZED PROTEIN YBCL-RELATED"/>
    <property type="match status" value="1"/>
</dbReference>
<dbReference type="CDD" id="cd00457">
    <property type="entry name" value="PEBP"/>
    <property type="match status" value="1"/>
</dbReference>
<evidence type="ECO:0000313" key="2">
    <source>
        <dbReference type="Proteomes" id="UP000319257"/>
    </source>
</evidence>
<comment type="caution">
    <text evidence="1">The sequence shown here is derived from an EMBL/GenBank/DDBJ whole genome shotgun (WGS) entry which is preliminary data.</text>
</comment>
<dbReference type="STRING" id="1093900.A0A507AM43"/>
<proteinExistence type="predicted"/>
<dbReference type="InterPro" id="IPR008914">
    <property type="entry name" value="PEBP"/>
</dbReference>
<evidence type="ECO:0008006" key="3">
    <source>
        <dbReference type="Google" id="ProtNLM"/>
    </source>
</evidence>
<dbReference type="PANTHER" id="PTHR30289:SF1">
    <property type="entry name" value="PEBP (PHOSPHATIDYLETHANOLAMINE-BINDING PROTEIN) FAMILY PROTEIN"/>
    <property type="match status" value="1"/>
</dbReference>
<dbReference type="EMBL" id="SKBQ01000053">
    <property type="protein sequence ID" value="TPX10852.1"/>
    <property type="molecule type" value="Genomic_DNA"/>
</dbReference>
<name>A0A507AM43_9PEZI</name>
<reference evidence="1 2" key="1">
    <citation type="submission" date="2019-06" db="EMBL/GenBank/DDBJ databases">
        <title>Draft genome sequence of the filamentous fungus Phialemoniopsis curvata isolated from diesel fuel.</title>
        <authorList>
            <person name="Varaljay V.A."/>
            <person name="Lyon W.J."/>
            <person name="Crouch A.L."/>
            <person name="Drake C.E."/>
            <person name="Hollomon J.M."/>
            <person name="Nadeau L.J."/>
            <person name="Nunn H.S."/>
            <person name="Stevenson B.S."/>
            <person name="Bojanowski C.L."/>
            <person name="Crookes-Goodson W.J."/>
        </authorList>
    </citation>
    <scope>NUCLEOTIDE SEQUENCE [LARGE SCALE GENOMIC DNA]</scope>
    <source>
        <strain evidence="1 2">D216</strain>
    </source>
</reference>
<protein>
    <recommendedName>
        <fullName evidence="3">Phosphatidylethanolamine-binding protein</fullName>
    </recommendedName>
</protein>
<dbReference type="GeneID" id="41975688"/>
<keyword evidence="2" id="KW-1185">Reference proteome</keyword>
<dbReference type="Gene3D" id="3.90.280.10">
    <property type="entry name" value="PEBP-like"/>
    <property type="match status" value="1"/>
</dbReference>
<dbReference type="Pfam" id="PF01161">
    <property type="entry name" value="PBP"/>
    <property type="match status" value="1"/>
</dbReference>
<dbReference type="Proteomes" id="UP000319257">
    <property type="component" value="Unassembled WGS sequence"/>
</dbReference>
<dbReference type="RefSeq" id="XP_030992563.1">
    <property type="nucleotide sequence ID" value="XM_031143074.1"/>
</dbReference>
<gene>
    <name evidence="1" type="ORF">E0L32_008241</name>
</gene>
<dbReference type="InterPro" id="IPR049556">
    <property type="entry name" value="PhiB"/>
</dbReference>
<dbReference type="AlphaFoldDB" id="A0A507AM43"/>
<dbReference type="InterPro" id="IPR036610">
    <property type="entry name" value="PEBP-like_sf"/>
</dbReference>
<dbReference type="InParanoid" id="A0A507AM43"/>
<dbReference type="SUPFAM" id="SSF49777">
    <property type="entry name" value="PEBP-like"/>
    <property type="match status" value="1"/>
</dbReference>